<dbReference type="Gene3D" id="3.20.80.10">
    <property type="entry name" value="Regulatory factor, effector binding domain"/>
    <property type="match status" value="1"/>
</dbReference>
<dbReference type="InterPro" id="IPR018062">
    <property type="entry name" value="HTH_AraC-typ_CS"/>
</dbReference>
<dbReference type="InterPro" id="IPR011256">
    <property type="entry name" value="Reg_factor_effector_dom_sf"/>
</dbReference>
<sequence length="279" mass="32348">MEWVERLNAAIKYIEEHLTDEIEYEELAKLLCCSTYHFQRMFSFMNNVPLSEYIRRRKLSLAVSDIQNNEKILNVAQKYGYSSPTAFCRAFQNLHGIAPSEARKKGVLLKTYPPISFKLTIKGTEELTYRIEDKAPIHIKGISMPLEKSMEQNFLTVPQFWNKAVENGTLTKLMNMDKVEFDNLLGVSVCGNREEWKYYIAVSSLQDVKCEFEEYTIPASKWAVFSGSGTNLSLQELERRVITEWLPFSGFKYGNAPDIEHYIQANPDNAVYEYWLSIQ</sequence>
<evidence type="ECO:0000313" key="6">
    <source>
        <dbReference type="Proteomes" id="UP001299546"/>
    </source>
</evidence>
<dbReference type="SUPFAM" id="SSF55136">
    <property type="entry name" value="Probable bacterial effector-binding domain"/>
    <property type="match status" value="1"/>
</dbReference>
<dbReference type="Gene3D" id="1.10.10.60">
    <property type="entry name" value="Homeodomain-like"/>
    <property type="match status" value="2"/>
</dbReference>
<dbReference type="InterPro" id="IPR029442">
    <property type="entry name" value="GyrI-like"/>
</dbReference>
<evidence type="ECO:0000256" key="1">
    <source>
        <dbReference type="ARBA" id="ARBA00023015"/>
    </source>
</evidence>
<reference evidence="5 6" key="1">
    <citation type="submission" date="2021-10" db="EMBL/GenBank/DDBJ databases">
        <title>Collection of gut derived symbiotic bacterial strains cultured from healthy donors.</title>
        <authorList>
            <person name="Lin H."/>
            <person name="Littmann E."/>
            <person name="Kohout C."/>
            <person name="Pamer E.G."/>
        </authorList>
    </citation>
    <scope>NUCLEOTIDE SEQUENCE [LARGE SCALE GENOMIC DNA]</scope>
    <source>
        <strain evidence="5 6">DFI.1.165</strain>
    </source>
</reference>
<dbReference type="SMART" id="SM00342">
    <property type="entry name" value="HTH_ARAC"/>
    <property type="match status" value="1"/>
</dbReference>
<evidence type="ECO:0000256" key="2">
    <source>
        <dbReference type="ARBA" id="ARBA00023125"/>
    </source>
</evidence>
<comment type="caution">
    <text evidence="5">The sequence shown here is derived from an EMBL/GenBank/DDBJ whole genome shotgun (WGS) entry which is preliminary data.</text>
</comment>
<dbReference type="InterPro" id="IPR010499">
    <property type="entry name" value="AraC_E-bd"/>
</dbReference>
<dbReference type="SMART" id="SM00871">
    <property type="entry name" value="AraC_E_bind"/>
    <property type="match status" value="1"/>
</dbReference>
<evidence type="ECO:0000259" key="4">
    <source>
        <dbReference type="PROSITE" id="PS01124"/>
    </source>
</evidence>
<dbReference type="InterPro" id="IPR009057">
    <property type="entry name" value="Homeodomain-like_sf"/>
</dbReference>
<keyword evidence="3" id="KW-0804">Transcription</keyword>
<dbReference type="PROSITE" id="PS01124">
    <property type="entry name" value="HTH_ARAC_FAMILY_2"/>
    <property type="match status" value="1"/>
</dbReference>
<evidence type="ECO:0000313" key="5">
    <source>
        <dbReference type="EMBL" id="MCB7386958.1"/>
    </source>
</evidence>
<dbReference type="PANTHER" id="PTHR47504:SF5">
    <property type="entry name" value="RIGHT ORIGIN-BINDING PROTEIN"/>
    <property type="match status" value="1"/>
</dbReference>
<evidence type="ECO:0000256" key="3">
    <source>
        <dbReference type="ARBA" id="ARBA00023163"/>
    </source>
</evidence>
<accession>A0ABS8DEX8</accession>
<protein>
    <submittedName>
        <fullName evidence="5">AraC family transcriptional regulator</fullName>
    </submittedName>
</protein>
<dbReference type="PANTHER" id="PTHR47504">
    <property type="entry name" value="RIGHT ORIGIN-BINDING PROTEIN"/>
    <property type="match status" value="1"/>
</dbReference>
<name>A0ABS8DEX8_9FIRM</name>
<dbReference type="RefSeq" id="WP_066735987.1">
    <property type="nucleotide sequence ID" value="NZ_JAJCIQ010000002.1"/>
</dbReference>
<dbReference type="PROSITE" id="PS00041">
    <property type="entry name" value="HTH_ARAC_FAMILY_1"/>
    <property type="match status" value="1"/>
</dbReference>
<keyword evidence="6" id="KW-1185">Reference proteome</keyword>
<dbReference type="PRINTS" id="PR00032">
    <property type="entry name" value="HTHARAC"/>
</dbReference>
<gene>
    <name evidence="5" type="ORF">LIZ65_06620</name>
</gene>
<feature type="domain" description="HTH araC/xylS-type" evidence="4">
    <location>
        <begin position="8"/>
        <end position="105"/>
    </location>
</feature>
<dbReference type="SUPFAM" id="SSF46689">
    <property type="entry name" value="Homeodomain-like"/>
    <property type="match status" value="2"/>
</dbReference>
<dbReference type="Proteomes" id="UP001299546">
    <property type="component" value="Unassembled WGS sequence"/>
</dbReference>
<dbReference type="Pfam" id="PF12833">
    <property type="entry name" value="HTH_18"/>
    <property type="match status" value="1"/>
</dbReference>
<dbReference type="InterPro" id="IPR018060">
    <property type="entry name" value="HTH_AraC"/>
</dbReference>
<keyword evidence="1" id="KW-0805">Transcription regulation</keyword>
<dbReference type="InterPro" id="IPR050959">
    <property type="entry name" value="MarA-like"/>
</dbReference>
<proteinExistence type="predicted"/>
<dbReference type="EMBL" id="JAJCIS010000002">
    <property type="protein sequence ID" value="MCB7386958.1"/>
    <property type="molecule type" value="Genomic_DNA"/>
</dbReference>
<keyword evidence="2" id="KW-0238">DNA-binding</keyword>
<organism evidence="5 6">
    <name type="scientific">Bariatricus massiliensis</name>
    <dbReference type="NCBI Taxonomy" id="1745713"/>
    <lineage>
        <taxon>Bacteria</taxon>
        <taxon>Bacillati</taxon>
        <taxon>Bacillota</taxon>
        <taxon>Clostridia</taxon>
        <taxon>Lachnospirales</taxon>
        <taxon>Lachnospiraceae</taxon>
        <taxon>Bariatricus</taxon>
    </lineage>
</organism>
<dbReference type="InterPro" id="IPR020449">
    <property type="entry name" value="Tscrpt_reg_AraC-type_HTH"/>
</dbReference>
<dbReference type="Pfam" id="PF06445">
    <property type="entry name" value="GyrI-like"/>
    <property type="match status" value="1"/>
</dbReference>